<dbReference type="Proteomes" id="UP001499841">
    <property type="component" value="Unassembled WGS sequence"/>
</dbReference>
<dbReference type="InterPro" id="IPR014729">
    <property type="entry name" value="Rossmann-like_a/b/a_fold"/>
</dbReference>
<name>A0ABP8ETV5_9MICO</name>
<dbReference type="SUPFAM" id="SSF52402">
    <property type="entry name" value="Adenine nucleotide alpha hydrolases-like"/>
    <property type="match status" value="1"/>
</dbReference>
<evidence type="ECO:0000313" key="3">
    <source>
        <dbReference type="Proteomes" id="UP001499841"/>
    </source>
</evidence>
<evidence type="ECO:0000313" key="2">
    <source>
        <dbReference type="EMBL" id="GAA4287317.1"/>
    </source>
</evidence>
<evidence type="ECO:0000259" key="1">
    <source>
        <dbReference type="Pfam" id="PF00582"/>
    </source>
</evidence>
<keyword evidence="3" id="KW-1185">Reference proteome</keyword>
<dbReference type="EMBL" id="BAABBA010000007">
    <property type="protein sequence ID" value="GAA4287317.1"/>
    <property type="molecule type" value="Genomic_DNA"/>
</dbReference>
<organism evidence="2 3">
    <name type="scientific">Georgenia daeguensis</name>
    <dbReference type="NCBI Taxonomy" id="908355"/>
    <lineage>
        <taxon>Bacteria</taxon>
        <taxon>Bacillati</taxon>
        <taxon>Actinomycetota</taxon>
        <taxon>Actinomycetes</taxon>
        <taxon>Micrococcales</taxon>
        <taxon>Bogoriellaceae</taxon>
        <taxon>Georgenia</taxon>
    </lineage>
</organism>
<proteinExistence type="predicted"/>
<feature type="domain" description="UspA" evidence="1">
    <location>
        <begin position="58"/>
        <end position="166"/>
    </location>
</feature>
<comment type="caution">
    <text evidence="2">The sequence shown here is derived from an EMBL/GenBank/DDBJ whole genome shotgun (WGS) entry which is preliminary data.</text>
</comment>
<gene>
    <name evidence="2" type="ORF">GCM10022262_16760</name>
</gene>
<dbReference type="InterPro" id="IPR006016">
    <property type="entry name" value="UspA"/>
</dbReference>
<protein>
    <recommendedName>
        <fullName evidence="1">UspA domain-containing protein</fullName>
    </recommendedName>
</protein>
<accession>A0ABP8ETV5</accession>
<dbReference type="CDD" id="cd00293">
    <property type="entry name" value="USP-like"/>
    <property type="match status" value="1"/>
</dbReference>
<dbReference type="RefSeq" id="WP_345039835.1">
    <property type="nucleotide sequence ID" value="NZ_BAABBA010000007.1"/>
</dbReference>
<sequence length="180" mass="19446">MRQVPQPAVSRMVDMAGHPGVVGVVPGQPDLVVLTAASWARAVGAPALYLAYADTSRYVVEELDDGSVRHAPIDPDTADDRWRDIDAELREQLTAALADAGVPWHLRYLAGRPDRALTHLARAVDAAVIVVGTRAPGGAARMREFLEGSVAVHLAHHQHRPVLTVPLSVVDWKDIGAPWR</sequence>
<dbReference type="Gene3D" id="3.40.50.620">
    <property type="entry name" value="HUPs"/>
    <property type="match status" value="1"/>
</dbReference>
<dbReference type="Pfam" id="PF00582">
    <property type="entry name" value="Usp"/>
    <property type="match status" value="1"/>
</dbReference>
<reference evidence="3" key="1">
    <citation type="journal article" date="2019" name="Int. J. Syst. Evol. Microbiol.">
        <title>The Global Catalogue of Microorganisms (GCM) 10K type strain sequencing project: providing services to taxonomists for standard genome sequencing and annotation.</title>
        <authorList>
            <consortium name="The Broad Institute Genomics Platform"/>
            <consortium name="The Broad Institute Genome Sequencing Center for Infectious Disease"/>
            <person name="Wu L."/>
            <person name="Ma J."/>
        </authorList>
    </citation>
    <scope>NUCLEOTIDE SEQUENCE [LARGE SCALE GENOMIC DNA]</scope>
    <source>
        <strain evidence="3">JCM 17459</strain>
    </source>
</reference>